<feature type="signal peptide" evidence="1">
    <location>
        <begin position="1"/>
        <end position="21"/>
    </location>
</feature>
<dbReference type="InterPro" id="IPR006149">
    <property type="entry name" value="EB_dom"/>
</dbReference>
<evidence type="ECO:0000256" key="1">
    <source>
        <dbReference type="SAM" id="SignalP"/>
    </source>
</evidence>
<reference evidence="3" key="1">
    <citation type="submission" date="2022-01" db="EMBL/GenBank/DDBJ databases">
        <authorList>
            <person name="King R."/>
        </authorList>
    </citation>
    <scope>NUCLEOTIDE SEQUENCE</scope>
</reference>
<dbReference type="EMBL" id="OU892284">
    <property type="protein sequence ID" value="CAG9772166.1"/>
    <property type="molecule type" value="Genomic_DNA"/>
</dbReference>
<dbReference type="AlphaFoldDB" id="A0A9N9QIQ3"/>
<feature type="domain" description="EGF-like" evidence="2">
    <location>
        <begin position="103"/>
        <end position="151"/>
    </location>
</feature>
<dbReference type="InterPro" id="IPR000742">
    <property type="entry name" value="EGF"/>
</dbReference>
<dbReference type="Proteomes" id="UP001152799">
    <property type="component" value="Chromosome 8"/>
</dbReference>
<dbReference type="PANTHER" id="PTHR39069:SF8">
    <property type="entry name" value="FI17111P1"/>
    <property type="match status" value="1"/>
</dbReference>
<feature type="domain" description="EGF-like" evidence="2">
    <location>
        <begin position="363"/>
        <end position="397"/>
    </location>
</feature>
<keyword evidence="4" id="KW-1185">Reference proteome</keyword>
<proteinExistence type="predicted"/>
<feature type="domain" description="EGF-like" evidence="2">
    <location>
        <begin position="403"/>
        <end position="436"/>
    </location>
</feature>
<evidence type="ECO:0000313" key="4">
    <source>
        <dbReference type="Proteomes" id="UP001152799"/>
    </source>
</evidence>
<feature type="domain" description="EGF-like" evidence="2">
    <location>
        <begin position="445"/>
        <end position="488"/>
    </location>
</feature>
<dbReference type="SMART" id="SM00181">
    <property type="entry name" value="EGF"/>
    <property type="match status" value="5"/>
</dbReference>
<feature type="chain" id="PRO_5040282422" description="EGF-like domain-containing protein" evidence="1">
    <location>
        <begin position="22"/>
        <end position="558"/>
    </location>
</feature>
<accession>A0A9N9QIQ3</accession>
<sequence>MNKCLVSIYISLLLVFNHTFAFNETCTEDTNCSAEEVCEDQVCKCAKLYTYSEEQNKCVKYATEYGSICYMDSQCTPFLGANSACINNICVCNAGNFRWYQGKCQQYASKNDSCTSDSLCMDLKNPLALKCGTGNTCECSDGYYDRGADCRLKSEKDAECAITMDCFPTMNQYLHCELGKCVENVKSESWTTDNFTNNYSIGKAFTSNAMVNNDASCPNGVASSMTKDECSQCSNAFFFQDSICICKQGFFLNDGKCIAELGMKSDEIVHYTNDSDCPIKPGKLVDGACYCRDYWFQHSTNRECKKTTLEYTHNCMDNDWCKAMGDYAYCNAETGKCQCSSQAELNETSFYCDKKKDADFTGLCLSDSECPLYESCIDERCQCDDGFYRLDQSDNCLPKIGSSCEVRTCNHIADAKCSNNTCECNSGYVTNGLLCLKPAAALNEECQIEQQCQNIKNSACLQDSTLSGKSTSRCLCIEEFRDVNGTCYALKTPGSLCSTKFDCTVILGDTFLCRNMLCQCDISQSLNQDNICVTNSSEKSYLSIKVIFLILLFKYLLS</sequence>
<feature type="domain" description="EGF-like" evidence="2">
    <location>
        <begin position="216"/>
        <end position="258"/>
    </location>
</feature>
<keyword evidence="1" id="KW-0732">Signal</keyword>
<dbReference type="OrthoDB" id="504708at2759"/>
<organism evidence="3 4">
    <name type="scientific">Ceutorhynchus assimilis</name>
    <name type="common">cabbage seed weevil</name>
    <dbReference type="NCBI Taxonomy" id="467358"/>
    <lineage>
        <taxon>Eukaryota</taxon>
        <taxon>Metazoa</taxon>
        <taxon>Ecdysozoa</taxon>
        <taxon>Arthropoda</taxon>
        <taxon>Hexapoda</taxon>
        <taxon>Insecta</taxon>
        <taxon>Pterygota</taxon>
        <taxon>Neoptera</taxon>
        <taxon>Endopterygota</taxon>
        <taxon>Coleoptera</taxon>
        <taxon>Polyphaga</taxon>
        <taxon>Cucujiformia</taxon>
        <taxon>Curculionidae</taxon>
        <taxon>Ceutorhynchinae</taxon>
        <taxon>Ceutorhynchus</taxon>
    </lineage>
</organism>
<protein>
    <recommendedName>
        <fullName evidence="2">EGF-like domain-containing protein</fullName>
    </recommendedName>
</protein>
<evidence type="ECO:0000259" key="2">
    <source>
        <dbReference type="SMART" id="SM00181"/>
    </source>
</evidence>
<dbReference type="Pfam" id="PF01683">
    <property type="entry name" value="EB"/>
    <property type="match status" value="1"/>
</dbReference>
<dbReference type="PANTHER" id="PTHR39069">
    <property type="entry name" value="ECDYSONE-INDUCIBLE GENE E1, ISOFORM A"/>
    <property type="match status" value="1"/>
</dbReference>
<evidence type="ECO:0000313" key="3">
    <source>
        <dbReference type="EMBL" id="CAG9772166.1"/>
    </source>
</evidence>
<name>A0A9N9QIQ3_9CUCU</name>
<gene>
    <name evidence="3" type="ORF">CEUTPL_LOCUS12587</name>
</gene>